<feature type="binding site" evidence="3">
    <location>
        <position position="31"/>
    </location>
    <ligand>
        <name>NAD(+)</name>
        <dbReference type="ChEBI" id="CHEBI:57540"/>
    </ligand>
</feature>
<protein>
    <submittedName>
        <fullName evidence="6">3-hydroxyacyl-CoA dehydrogenase family protein</fullName>
    </submittedName>
</protein>
<evidence type="ECO:0000256" key="1">
    <source>
        <dbReference type="ARBA" id="ARBA00023002"/>
    </source>
</evidence>
<evidence type="ECO:0000256" key="2">
    <source>
        <dbReference type="PIRSR" id="PIRSR000105-1"/>
    </source>
</evidence>
<feature type="domain" description="3-hydroxyacyl-CoA dehydrogenase C-terminal" evidence="4">
    <location>
        <begin position="182"/>
        <end position="278"/>
    </location>
</feature>
<name>A0A5C6VBV4_9FLAO</name>
<sequence length="279" mass="30977">MKKLAVIGAGVMGQGVSYQFAKFGYQVTLIDLSDEVLEDAKKKIKNIERLDKLLHKSKSTYVALDQITCTTDLSSISSADFIIENVTENIKIKETLYQEIAKYISNDALLAVNTSAVSITRLASFLPQPKNIMGIHFMNPVHLKPTVEVIRGFHTTEETINTTQTLLQSVEMEGVVVNDYPGFISNRVLMLTVNEAIFSLQDGVADAKSIDKIFKQCFGHTMGPLETADLIGLDTILYTLDVLVESYQDTKFRPAPLLKKMVDAGLHGRKSGEGFFKYN</sequence>
<dbReference type="Pfam" id="PF02737">
    <property type="entry name" value="3HCDH_N"/>
    <property type="match status" value="1"/>
</dbReference>
<dbReference type="EMBL" id="VORB01000002">
    <property type="protein sequence ID" value="TXC81936.1"/>
    <property type="molecule type" value="Genomic_DNA"/>
</dbReference>
<dbReference type="PANTHER" id="PTHR48075">
    <property type="entry name" value="3-HYDROXYACYL-COA DEHYDROGENASE FAMILY PROTEIN"/>
    <property type="match status" value="1"/>
</dbReference>
<evidence type="ECO:0000259" key="4">
    <source>
        <dbReference type="Pfam" id="PF00725"/>
    </source>
</evidence>
<feature type="site" description="Important for catalytic activity" evidence="2">
    <location>
        <position position="136"/>
    </location>
</feature>
<dbReference type="Pfam" id="PF00725">
    <property type="entry name" value="3HCDH"/>
    <property type="match status" value="1"/>
</dbReference>
<feature type="binding site" evidence="3">
    <location>
        <position position="93"/>
    </location>
    <ligand>
        <name>NAD(+)</name>
        <dbReference type="ChEBI" id="CHEBI:57540"/>
    </ligand>
</feature>
<keyword evidence="3" id="KW-0520">NAD</keyword>
<keyword evidence="7" id="KW-1185">Reference proteome</keyword>
<dbReference type="Proteomes" id="UP000321168">
    <property type="component" value="Unassembled WGS sequence"/>
</dbReference>
<dbReference type="InterPro" id="IPR013328">
    <property type="entry name" value="6PGD_dom2"/>
</dbReference>
<feature type="binding site" evidence="3">
    <location>
        <position position="115"/>
    </location>
    <ligand>
        <name>NAD(+)</name>
        <dbReference type="ChEBI" id="CHEBI:57540"/>
    </ligand>
</feature>
<dbReference type="Gene3D" id="1.10.1040.10">
    <property type="entry name" value="N-(1-d-carboxylethyl)-l-norvaline Dehydrogenase, domain 2"/>
    <property type="match status" value="1"/>
</dbReference>
<dbReference type="SUPFAM" id="SSF51735">
    <property type="entry name" value="NAD(P)-binding Rossmann-fold domains"/>
    <property type="match status" value="1"/>
</dbReference>
<proteinExistence type="predicted"/>
<dbReference type="GO" id="GO:0070403">
    <property type="term" value="F:NAD+ binding"/>
    <property type="evidence" value="ECO:0007669"/>
    <property type="project" value="InterPro"/>
</dbReference>
<feature type="binding site" evidence="3">
    <location>
        <position position="270"/>
    </location>
    <ligand>
        <name>NAD(+)</name>
        <dbReference type="ChEBI" id="CHEBI:57540"/>
    </ligand>
</feature>
<feature type="domain" description="3-hydroxyacyl-CoA dehydrogenase NAD binding" evidence="5">
    <location>
        <begin position="3"/>
        <end position="179"/>
    </location>
</feature>
<dbReference type="PANTHER" id="PTHR48075:SF5">
    <property type="entry name" value="3-HYDROXYBUTYRYL-COA DEHYDROGENASE"/>
    <property type="match status" value="1"/>
</dbReference>
<evidence type="ECO:0000313" key="7">
    <source>
        <dbReference type="Proteomes" id="UP000321168"/>
    </source>
</evidence>
<dbReference type="InterPro" id="IPR006176">
    <property type="entry name" value="3-OHacyl-CoA_DH_NAD-bd"/>
</dbReference>
<dbReference type="RefSeq" id="WP_147012960.1">
    <property type="nucleotide sequence ID" value="NZ_VORB01000002.1"/>
</dbReference>
<dbReference type="PIRSF" id="PIRSF000105">
    <property type="entry name" value="HCDH"/>
    <property type="match status" value="1"/>
</dbReference>
<accession>A0A5C6VBV4</accession>
<dbReference type="OrthoDB" id="9771883at2"/>
<dbReference type="InterPro" id="IPR036291">
    <property type="entry name" value="NAD(P)-bd_dom_sf"/>
</dbReference>
<reference evidence="6 7" key="1">
    <citation type="submission" date="2019-08" db="EMBL/GenBank/DDBJ databases">
        <title>Genome of Luteibaculum oceani JCM 18817.</title>
        <authorList>
            <person name="Bowman J.P."/>
        </authorList>
    </citation>
    <scope>NUCLEOTIDE SEQUENCE [LARGE SCALE GENOMIC DNA]</scope>
    <source>
        <strain evidence="6 7">JCM 18817</strain>
    </source>
</reference>
<evidence type="ECO:0000256" key="3">
    <source>
        <dbReference type="PIRSR" id="PIRSR000105-2"/>
    </source>
</evidence>
<dbReference type="InterPro" id="IPR006108">
    <property type="entry name" value="3HC_DH_C"/>
</dbReference>
<dbReference type="InterPro" id="IPR008927">
    <property type="entry name" value="6-PGluconate_DH-like_C_sf"/>
</dbReference>
<comment type="caution">
    <text evidence="6">The sequence shown here is derived from an EMBL/GenBank/DDBJ whole genome shotgun (WGS) entry which is preliminary data.</text>
</comment>
<dbReference type="GO" id="GO:0016616">
    <property type="term" value="F:oxidoreductase activity, acting on the CH-OH group of donors, NAD or NADP as acceptor"/>
    <property type="evidence" value="ECO:0007669"/>
    <property type="project" value="InterPro"/>
</dbReference>
<feature type="binding site" evidence="3">
    <location>
        <begin position="8"/>
        <end position="13"/>
    </location>
    <ligand>
        <name>NAD(+)</name>
        <dbReference type="ChEBI" id="CHEBI:57540"/>
    </ligand>
</feature>
<dbReference type="Gene3D" id="3.40.50.720">
    <property type="entry name" value="NAD(P)-binding Rossmann-like Domain"/>
    <property type="match status" value="1"/>
</dbReference>
<feature type="binding site" evidence="3">
    <location>
        <position position="88"/>
    </location>
    <ligand>
        <name>NAD(+)</name>
        <dbReference type="ChEBI" id="CHEBI:57540"/>
    </ligand>
</feature>
<organism evidence="6 7">
    <name type="scientific">Luteibaculum oceani</name>
    <dbReference type="NCBI Taxonomy" id="1294296"/>
    <lineage>
        <taxon>Bacteria</taxon>
        <taxon>Pseudomonadati</taxon>
        <taxon>Bacteroidota</taxon>
        <taxon>Flavobacteriia</taxon>
        <taxon>Flavobacteriales</taxon>
        <taxon>Luteibaculaceae</taxon>
        <taxon>Luteibaculum</taxon>
    </lineage>
</organism>
<feature type="binding site" evidence="3">
    <location>
        <position position="139"/>
    </location>
    <ligand>
        <name>NAD(+)</name>
        <dbReference type="ChEBI" id="CHEBI:57540"/>
    </ligand>
</feature>
<gene>
    <name evidence="6" type="ORF">FRX97_02260</name>
</gene>
<evidence type="ECO:0000313" key="6">
    <source>
        <dbReference type="EMBL" id="TXC81936.1"/>
    </source>
</evidence>
<dbReference type="SUPFAM" id="SSF48179">
    <property type="entry name" value="6-phosphogluconate dehydrogenase C-terminal domain-like"/>
    <property type="match status" value="1"/>
</dbReference>
<keyword evidence="1" id="KW-0560">Oxidoreductase</keyword>
<dbReference type="AlphaFoldDB" id="A0A5C6VBV4"/>
<dbReference type="InterPro" id="IPR022694">
    <property type="entry name" value="3-OHacyl-CoA_DH"/>
</dbReference>
<evidence type="ECO:0000259" key="5">
    <source>
        <dbReference type="Pfam" id="PF02737"/>
    </source>
</evidence>
<dbReference type="GO" id="GO:0006631">
    <property type="term" value="P:fatty acid metabolic process"/>
    <property type="evidence" value="ECO:0007669"/>
    <property type="project" value="InterPro"/>
</dbReference>